<gene>
    <name evidence="1" type="ORF">CALCODRAFT_448265</name>
</gene>
<reference evidence="1 2" key="1">
    <citation type="journal article" date="2016" name="Mol. Biol. Evol.">
        <title>Comparative Genomics of Early-Diverging Mushroom-Forming Fungi Provides Insights into the Origins of Lignocellulose Decay Capabilities.</title>
        <authorList>
            <person name="Nagy L.G."/>
            <person name="Riley R."/>
            <person name="Tritt A."/>
            <person name="Adam C."/>
            <person name="Daum C."/>
            <person name="Floudas D."/>
            <person name="Sun H."/>
            <person name="Yadav J.S."/>
            <person name="Pangilinan J."/>
            <person name="Larsson K.H."/>
            <person name="Matsuura K."/>
            <person name="Barry K."/>
            <person name="Labutti K."/>
            <person name="Kuo R."/>
            <person name="Ohm R.A."/>
            <person name="Bhattacharya S.S."/>
            <person name="Shirouzu T."/>
            <person name="Yoshinaga Y."/>
            <person name="Martin F.M."/>
            <person name="Grigoriev I.V."/>
            <person name="Hibbett D.S."/>
        </authorList>
    </citation>
    <scope>NUCLEOTIDE SEQUENCE [LARGE SCALE GENOMIC DNA]</scope>
    <source>
        <strain evidence="1 2">HHB12733</strain>
    </source>
</reference>
<protein>
    <submittedName>
        <fullName evidence="1">Uncharacterized protein</fullName>
    </submittedName>
</protein>
<dbReference type="OrthoDB" id="3210262at2759"/>
<evidence type="ECO:0000313" key="2">
    <source>
        <dbReference type="Proteomes" id="UP000076842"/>
    </source>
</evidence>
<keyword evidence="2" id="KW-1185">Reference proteome</keyword>
<evidence type="ECO:0000313" key="1">
    <source>
        <dbReference type="EMBL" id="KZT60787.1"/>
    </source>
</evidence>
<name>A0A165IN50_9BASI</name>
<dbReference type="EMBL" id="KV423928">
    <property type="protein sequence ID" value="KZT60787.1"/>
    <property type="molecule type" value="Genomic_DNA"/>
</dbReference>
<accession>A0A165IN50</accession>
<dbReference type="Proteomes" id="UP000076842">
    <property type="component" value="Unassembled WGS sequence"/>
</dbReference>
<proteinExistence type="predicted"/>
<sequence>MTVTEVTANFKIVTDLSSSINIAVGGLTTDMSLTTITAMSVTVVKDFGTIITDITGFITNMDGTVFNAETDAEAIVTVLNTVSYSLWHRRDVVALIHIYTHGIFAQFFVTAPIAAVLASLEKIIDTFAYALINMIPTKQMQVTSGQTTLDEKVTSAISVYSEFCIPVPLVGLVCTPPQ</sequence>
<dbReference type="AlphaFoldDB" id="A0A165IN50"/>
<dbReference type="InParanoid" id="A0A165IN50"/>
<organism evidence="1 2">
    <name type="scientific">Calocera cornea HHB12733</name>
    <dbReference type="NCBI Taxonomy" id="1353952"/>
    <lineage>
        <taxon>Eukaryota</taxon>
        <taxon>Fungi</taxon>
        <taxon>Dikarya</taxon>
        <taxon>Basidiomycota</taxon>
        <taxon>Agaricomycotina</taxon>
        <taxon>Dacrymycetes</taxon>
        <taxon>Dacrymycetales</taxon>
        <taxon>Dacrymycetaceae</taxon>
        <taxon>Calocera</taxon>
    </lineage>
</organism>